<dbReference type="HOGENOM" id="CLU_1570291_0_0_1"/>
<sequence>MTALTRHDQALFETTRRVLAEVVNEGLVRAKVEVTAPEGPGTLCLLSPQDVSWVKVGVTPGTVIEMKEDRVVSVIRPESLQPPVIVGETGNQELDPGAIFAVLSALLKDVADGTVLEAIVRELRNSATNQGSTRLRLGGYICEVGTGIDKWPSESPSMTPQIVVYVLCWG</sequence>
<evidence type="ECO:0000313" key="1">
    <source>
        <dbReference type="EMBL" id="BAE58858.1"/>
    </source>
</evidence>
<dbReference type="GeneID" id="5992862"/>
<reference evidence="1 2" key="1">
    <citation type="journal article" date="2005" name="Nature">
        <title>Genome sequencing and analysis of Aspergillus oryzae.</title>
        <authorList>
            <person name="Machida M."/>
            <person name="Asai K."/>
            <person name="Sano M."/>
            <person name="Tanaka T."/>
            <person name="Kumagai T."/>
            <person name="Terai G."/>
            <person name="Kusumoto K."/>
            <person name="Arima T."/>
            <person name="Akita O."/>
            <person name="Kashiwagi Y."/>
            <person name="Abe K."/>
            <person name="Gomi K."/>
            <person name="Horiuchi H."/>
            <person name="Kitamoto K."/>
            <person name="Kobayashi T."/>
            <person name="Takeuchi M."/>
            <person name="Denning D.W."/>
            <person name="Galagan J.E."/>
            <person name="Nierman W.C."/>
            <person name="Yu J."/>
            <person name="Archer D.B."/>
            <person name="Bennett J.W."/>
            <person name="Bhatnagar D."/>
            <person name="Cleveland T.E."/>
            <person name="Fedorova N.D."/>
            <person name="Gotoh O."/>
            <person name="Horikawa H."/>
            <person name="Hosoyama A."/>
            <person name="Ichinomiya M."/>
            <person name="Igarashi R."/>
            <person name="Iwashita K."/>
            <person name="Juvvadi P.R."/>
            <person name="Kato M."/>
            <person name="Kato Y."/>
            <person name="Kin T."/>
            <person name="Kokubun A."/>
            <person name="Maeda H."/>
            <person name="Maeyama N."/>
            <person name="Maruyama J."/>
            <person name="Nagasaki H."/>
            <person name="Nakajima T."/>
            <person name="Oda K."/>
            <person name="Okada K."/>
            <person name="Paulsen I."/>
            <person name="Sakamoto K."/>
            <person name="Sawano T."/>
            <person name="Takahashi M."/>
            <person name="Takase K."/>
            <person name="Terabayashi Y."/>
            <person name="Wortman J."/>
            <person name="Yamada O."/>
            <person name="Yamagata Y."/>
            <person name="Anazawa H."/>
            <person name="Hata Y."/>
            <person name="Koide Y."/>
            <person name="Komori T."/>
            <person name="Koyama Y."/>
            <person name="Minetoki T."/>
            <person name="Suharnan S."/>
            <person name="Tanaka A."/>
            <person name="Isono K."/>
            <person name="Kuhara S."/>
            <person name="Ogasawara N."/>
            <person name="Kikuchi H."/>
        </authorList>
    </citation>
    <scope>NUCLEOTIDE SEQUENCE [LARGE SCALE GENOMIC DNA]</scope>
    <source>
        <strain evidence="2">ATCC 42149 / RIB 40</strain>
    </source>
</reference>
<organism evidence="1 2">
    <name type="scientific">Aspergillus oryzae (strain ATCC 42149 / RIB 40)</name>
    <name type="common">Yellow koji mold</name>
    <dbReference type="NCBI Taxonomy" id="510516"/>
    <lineage>
        <taxon>Eukaryota</taxon>
        <taxon>Fungi</taxon>
        <taxon>Dikarya</taxon>
        <taxon>Ascomycota</taxon>
        <taxon>Pezizomycotina</taxon>
        <taxon>Eurotiomycetes</taxon>
        <taxon>Eurotiomycetidae</taxon>
        <taxon>Eurotiales</taxon>
        <taxon>Aspergillaceae</taxon>
        <taxon>Aspergillus</taxon>
        <taxon>Aspergillus subgen. Circumdati</taxon>
    </lineage>
</organism>
<dbReference type="EMBL" id="AP007157">
    <property type="protein sequence ID" value="BAE58858.1"/>
    <property type="molecule type" value="Genomic_DNA"/>
</dbReference>
<dbReference type="RefSeq" id="XP_023090536.1">
    <property type="nucleotide sequence ID" value="XM_023235522.1"/>
</dbReference>
<name>Q2UHV7_ASPOR</name>
<dbReference type="EMBL" id="BA000051">
    <property type="protein sequence ID" value="BAE58858.1"/>
    <property type="molecule type" value="Genomic_DNA"/>
</dbReference>
<dbReference type="Proteomes" id="UP000006564">
    <property type="component" value="Chromosome 3"/>
</dbReference>
<dbReference type="KEGG" id="aor:AO090023000294"/>
<accession>Q2UHV7</accession>
<protein>
    <submittedName>
        <fullName evidence="1">DNA, SC023</fullName>
    </submittedName>
</protein>
<evidence type="ECO:0000313" key="2">
    <source>
        <dbReference type="Proteomes" id="UP000006564"/>
    </source>
</evidence>
<keyword evidence="2" id="KW-1185">Reference proteome</keyword>
<gene>
    <name evidence="1" type="ORF">AO090023000294</name>
</gene>
<dbReference type="AlphaFoldDB" id="Q2UHV7"/>
<proteinExistence type="predicted"/>